<evidence type="ECO:0000313" key="2">
    <source>
        <dbReference type="Proteomes" id="UP000582837"/>
    </source>
</evidence>
<dbReference type="EMBL" id="JACHIA010000015">
    <property type="protein sequence ID" value="MBB6072449.1"/>
    <property type="molecule type" value="Genomic_DNA"/>
</dbReference>
<comment type="caution">
    <text evidence="1">The sequence shown here is derived from an EMBL/GenBank/DDBJ whole genome shotgun (WGS) entry which is preliminary data.</text>
</comment>
<name>A0A841H3Q7_9BACT</name>
<dbReference type="RefSeq" id="WP_170038310.1">
    <property type="nucleotide sequence ID" value="NZ_JABDTL010000002.1"/>
</dbReference>
<dbReference type="Proteomes" id="UP000582837">
    <property type="component" value="Unassembled WGS sequence"/>
</dbReference>
<accession>A0A841H3Q7</accession>
<sequence>MAAAQAGWSAEARYRLAESLTYHGRGGMWAAGAPRTATLGEDGAAEYRVRLVPGRRYAIHGVCGERCSDIDLRLFDPGGRELVRDVEAGPDPLIEVRAGIPGVYRVRLVMVRCAGAACNTALGVFSAAD</sequence>
<keyword evidence="2" id="KW-1185">Reference proteome</keyword>
<organism evidence="1 2">
    <name type="scientific">Longimicrobium terrae</name>
    <dbReference type="NCBI Taxonomy" id="1639882"/>
    <lineage>
        <taxon>Bacteria</taxon>
        <taxon>Pseudomonadati</taxon>
        <taxon>Gemmatimonadota</taxon>
        <taxon>Longimicrobiia</taxon>
        <taxon>Longimicrobiales</taxon>
        <taxon>Longimicrobiaceae</taxon>
        <taxon>Longimicrobium</taxon>
    </lineage>
</organism>
<protein>
    <submittedName>
        <fullName evidence="1">Uncharacterized protein</fullName>
    </submittedName>
</protein>
<evidence type="ECO:0000313" key="1">
    <source>
        <dbReference type="EMBL" id="MBB6072449.1"/>
    </source>
</evidence>
<gene>
    <name evidence="1" type="ORF">HNQ61_004111</name>
</gene>
<proteinExistence type="predicted"/>
<dbReference type="AlphaFoldDB" id="A0A841H3Q7"/>
<reference evidence="1 2" key="1">
    <citation type="submission" date="2020-08" db="EMBL/GenBank/DDBJ databases">
        <title>Genomic Encyclopedia of Type Strains, Phase IV (KMG-IV): sequencing the most valuable type-strain genomes for metagenomic binning, comparative biology and taxonomic classification.</title>
        <authorList>
            <person name="Goeker M."/>
        </authorList>
    </citation>
    <scope>NUCLEOTIDE SEQUENCE [LARGE SCALE GENOMIC DNA]</scope>
    <source>
        <strain evidence="1 2">DSM 29007</strain>
    </source>
</reference>